<evidence type="ECO:0000256" key="11">
    <source>
        <dbReference type="ARBA" id="ARBA00023136"/>
    </source>
</evidence>
<dbReference type="InterPro" id="IPR003661">
    <property type="entry name" value="HisK_dim/P_dom"/>
</dbReference>
<dbReference type="PANTHER" id="PTHR45436">
    <property type="entry name" value="SENSOR HISTIDINE KINASE YKOH"/>
    <property type="match status" value="1"/>
</dbReference>
<dbReference type="RefSeq" id="WP_153339802.1">
    <property type="nucleotide sequence ID" value="NZ_WEGI01000003.1"/>
</dbReference>
<dbReference type="PROSITE" id="PS50885">
    <property type="entry name" value="HAMP"/>
    <property type="match status" value="1"/>
</dbReference>
<dbReference type="Gene3D" id="3.30.565.10">
    <property type="entry name" value="Histidine kinase-like ATPase, C-terminal domain"/>
    <property type="match status" value="1"/>
</dbReference>
<evidence type="ECO:0000256" key="8">
    <source>
        <dbReference type="ARBA" id="ARBA00022777"/>
    </source>
</evidence>
<dbReference type="InterPro" id="IPR004358">
    <property type="entry name" value="Sig_transdc_His_kin-like_C"/>
</dbReference>
<dbReference type="SMART" id="SM00387">
    <property type="entry name" value="HATPase_c"/>
    <property type="match status" value="1"/>
</dbReference>
<proteinExistence type="predicted"/>
<dbReference type="EC" id="2.7.13.3" evidence="4"/>
<dbReference type="SUPFAM" id="SSF55874">
    <property type="entry name" value="ATPase domain of HSP90 chaperone/DNA topoisomerase II/histidine kinase"/>
    <property type="match status" value="1"/>
</dbReference>
<dbReference type="InterPro" id="IPR036890">
    <property type="entry name" value="HATPase_C_sf"/>
</dbReference>
<dbReference type="Pfam" id="PF00672">
    <property type="entry name" value="HAMP"/>
    <property type="match status" value="1"/>
</dbReference>
<dbReference type="InterPro" id="IPR005467">
    <property type="entry name" value="His_kinase_dom"/>
</dbReference>
<dbReference type="PROSITE" id="PS50109">
    <property type="entry name" value="HIS_KIN"/>
    <property type="match status" value="1"/>
</dbReference>
<dbReference type="InterPro" id="IPR050428">
    <property type="entry name" value="TCS_sensor_his_kinase"/>
</dbReference>
<dbReference type="GO" id="GO:0005509">
    <property type="term" value="F:calcium ion binding"/>
    <property type="evidence" value="ECO:0007669"/>
    <property type="project" value="UniProtKB-ARBA"/>
</dbReference>
<dbReference type="InterPro" id="IPR003594">
    <property type="entry name" value="HATPase_dom"/>
</dbReference>
<feature type="domain" description="HAMP" evidence="13">
    <location>
        <begin position="188"/>
        <end position="241"/>
    </location>
</feature>
<dbReference type="CDD" id="cd00082">
    <property type="entry name" value="HisKA"/>
    <property type="match status" value="1"/>
</dbReference>
<evidence type="ECO:0000256" key="1">
    <source>
        <dbReference type="ARBA" id="ARBA00000085"/>
    </source>
</evidence>
<dbReference type="Proteomes" id="UP000431401">
    <property type="component" value="Unassembled WGS sequence"/>
</dbReference>
<evidence type="ECO:0000256" key="10">
    <source>
        <dbReference type="ARBA" id="ARBA00023012"/>
    </source>
</evidence>
<comment type="catalytic activity">
    <reaction evidence="1">
        <text>ATP + protein L-histidine = ADP + protein N-phospho-L-histidine.</text>
        <dbReference type="EC" id="2.7.13.3"/>
    </reaction>
</comment>
<comment type="subcellular location">
    <subcellularLocation>
        <location evidence="3">Cell membrane</location>
    </subcellularLocation>
</comment>
<evidence type="ECO:0000256" key="4">
    <source>
        <dbReference type="ARBA" id="ARBA00012438"/>
    </source>
</evidence>
<protein>
    <recommendedName>
        <fullName evidence="4">histidine kinase</fullName>
        <ecNumber evidence="4">2.7.13.3</ecNumber>
    </recommendedName>
</protein>
<dbReference type="InterPro" id="IPR003660">
    <property type="entry name" value="HAMP_dom"/>
</dbReference>
<evidence type="ECO:0000259" key="12">
    <source>
        <dbReference type="PROSITE" id="PS50109"/>
    </source>
</evidence>
<dbReference type="Gene3D" id="6.10.340.10">
    <property type="match status" value="1"/>
</dbReference>
<keyword evidence="8 14" id="KW-0418">Kinase</keyword>
<sequence>MIRRPRRPRTLRTRLLVTVLVVTAAGLVIFGTLSTVLLGRSQLARIDDQIDHVAIGLASADRPPPPPPNAAEDDALLRPSSRLLFFDLAGTPTDTTGTTLELPPMDAAAVRARGSAPFTVGERDGGGRWRVATVVQPPDRFEPDGGTAAVVMSLDDYSATISELRTIELVTGAVLLGLLGVAAALLVRAGLSPLTRIERTAAAITAGDLGRRVDNVDDHTEVGRLGQAFDVMLNRLSTTMRRLADSDARLRTFVADASHELRTPLTSIRGYAELYRHGTPAPADVERMMHRIESEAVRMAGLVDDMLLLAQLDEERPLDLTEVDLNVLAADVANDARIRKPERVVTLRIPDRPMRTLGDEHRLRQVLTNVVDNALTHTPADAAVDIVVERVTGPPADPIATAGAESAAIGGGLAVRVRDNGPGIPPEQAAHIFDRFYRADKSRSRGGGSGLGLAITTAILAAHGARIDLTAAPGGGAEFAVLFPPAAHPPADEPDPA</sequence>
<dbReference type="Pfam" id="PF00512">
    <property type="entry name" value="HisKA"/>
    <property type="match status" value="1"/>
</dbReference>
<dbReference type="EMBL" id="WEGI01000003">
    <property type="protein sequence ID" value="MQY25949.1"/>
    <property type="molecule type" value="Genomic_DNA"/>
</dbReference>
<dbReference type="CDD" id="cd06225">
    <property type="entry name" value="HAMP"/>
    <property type="match status" value="1"/>
</dbReference>
<keyword evidence="5" id="KW-0597">Phosphoprotein</keyword>
<name>A0A7K0DJR0_9NOCA</name>
<keyword evidence="9" id="KW-1133">Transmembrane helix</keyword>
<dbReference type="InterPro" id="IPR036097">
    <property type="entry name" value="HisK_dim/P_sf"/>
</dbReference>
<dbReference type="FunFam" id="3.30.565.10:FF:000006">
    <property type="entry name" value="Sensor histidine kinase WalK"/>
    <property type="match status" value="1"/>
</dbReference>
<dbReference type="SUPFAM" id="SSF47384">
    <property type="entry name" value="Homodimeric domain of signal transducing histidine kinase"/>
    <property type="match status" value="1"/>
</dbReference>
<dbReference type="SMART" id="SM00304">
    <property type="entry name" value="HAMP"/>
    <property type="match status" value="1"/>
</dbReference>
<organism evidence="14 15">
    <name type="scientific">Nocardia aurantia</name>
    <dbReference type="NCBI Taxonomy" id="2585199"/>
    <lineage>
        <taxon>Bacteria</taxon>
        <taxon>Bacillati</taxon>
        <taxon>Actinomycetota</taxon>
        <taxon>Actinomycetes</taxon>
        <taxon>Mycobacteriales</taxon>
        <taxon>Nocardiaceae</taxon>
        <taxon>Nocardia</taxon>
    </lineage>
</organism>
<dbReference type="PRINTS" id="PR00344">
    <property type="entry name" value="BCTRLSENSOR"/>
</dbReference>
<dbReference type="FunFam" id="1.10.287.130:FF:000001">
    <property type="entry name" value="Two-component sensor histidine kinase"/>
    <property type="match status" value="1"/>
</dbReference>
<evidence type="ECO:0000256" key="6">
    <source>
        <dbReference type="ARBA" id="ARBA00022679"/>
    </source>
</evidence>
<evidence type="ECO:0000313" key="15">
    <source>
        <dbReference type="Proteomes" id="UP000431401"/>
    </source>
</evidence>
<dbReference type="OrthoDB" id="9786919at2"/>
<keyword evidence="15" id="KW-1185">Reference proteome</keyword>
<accession>A0A7K0DJR0</accession>
<evidence type="ECO:0000256" key="3">
    <source>
        <dbReference type="ARBA" id="ARBA00004236"/>
    </source>
</evidence>
<keyword evidence="6 14" id="KW-0808">Transferase</keyword>
<dbReference type="SUPFAM" id="SSF158472">
    <property type="entry name" value="HAMP domain-like"/>
    <property type="match status" value="1"/>
</dbReference>
<evidence type="ECO:0000256" key="7">
    <source>
        <dbReference type="ARBA" id="ARBA00022692"/>
    </source>
</evidence>
<dbReference type="Pfam" id="PF02518">
    <property type="entry name" value="HATPase_c"/>
    <property type="match status" value="1"/>
</dbReference>
<feature type="domain" description="Histidine kinase" evidence="12">
    <location>
        <begin position="256"/>
        <end position="487"/>
    </location>
</feature>
<comment type="cofactor">
    <cofactor evidence="2">
        <name>a divalent metal cation</name>
        <dbReference type="ChEBI" id="CHEBI:60240"/>
    </cofactor>
</comment>
<reference evidence="14 15" key="1">
    <citation type="submission" date="2019-10" db="EMBL/GenBank/DDBJ databases">
        <title>Nocardia macrotermitis sp. nov. and Nocardia aurantia sp. nov., isolated from the gut of fungus growing-termite Macrotermes natalensis.</title>
        <authorList>
            <person name="Benndorf R."/>
            <person name="Schwitalla J."/>
            <person name="Martin K."/>
            <person name="De Beer W."/>
            <person name="Kaster A.-K."/>
            <person name="Vollmers J."/>
            <person name="Poulsen M."/>
            <person name="Beemelmanns C."/>
        </authorList>
    </citation>
    <scope>NUCLEOTIDE SEQUENCE [LARGE SCALE GENOMIC DNA]</scope>
    <source>
        <strain evidence="14 15">RB56</strain>
    </source>
</reference>
<evidence type="ECO:0000313" key="14">
    <source>
        <dbReference type="EMBL" id="MQY25949.1"/>
    </source>
</evidence>
<dbReference type="PANTHER" id="PTHR45436:SF5">
    <property type="entry name" value="SENSOR HISTIDINE KINASE TRCS"/>
    <property type="match status" value="1"/>
</dbReference>
<dbReference type="Gene3D" id="1.10.287.130">
    <property type="match status" value="1"/>
</dbReference>
<evidence type="ECO:0000256" key="2">
    <source>
        <dbReference type="ARBA" id="ARBA00001968"/>
    </source>
</evidence>
<evidence type="ECO:0000256" key="9">
    <source>
        <dbReference type="ARBA" id="ARBA00022989"/>
    </source>
</evidence>
<keyword evidence="10" id="KW-0902">Two-component regulatory system</keyword>
<dbReference type="GO" id="GO:0000155">
    <property type="term" value="F:phosphorelay sensor kinase activity"/>
    <property type="evidence" value="ECO:0007669"/>
    <property type="project" value="InterPro"/>
</dbReference>
<dbReference type="GO" id="GO:0005886">
    <property type="term" value="C:plasma membrane"/>
    <property type="evidence" value="ECO:0007669"/>
    <property type="project" value="UniProtKB-SubCell"/>
</dbReference>
<evidence type="ECO:0000259" key="13">
    <source>
        <dbReference type="PROSITE" id="PS50885"/>
    </source>
</evidence>
<keyword evidence="7" id="KW-0812">Transmembrane</keyword>
<comment type="caution">
    <text evidence="14">The sequence shown here is derived from an EMBL/GenBank/DDBJ whole genome shotgun (WGS) entry which is preliminary data.</text>
</comment>
<keyword evidence="11" id="KW-0472">Membrane</keyword>
<dbReference type="SMART" id="SM00388">
    <property type="entry name" value="HisKA"/>
    <property type="match status" value="1"/>
</dbReference>
<evidence type="ECO:0000256" key="5">
    <source>
        <dbReference type="ARBA" id="ARBA00022553"/>
    </source>
</evidence>
<dbReference type="AlphaFoldDB" id="A0A7K0DJR0"/>
<dbReference type="CDD" id="cd00075">
    <property type="entry name" value="HATPase"/>
    <property type="match status" value="1"/>
</dbReference>
<gene>
    <name evidence="14" type="primary">tcrY</name>
    <name evidence="14" type="ORF">NRB56_15080</name>
</gene>